<accession>A0ABP8MEX6</accession>
<dbReference type="SUPFAM" id="SSF52833">
    <property type="entry name" value="Thioredoxin-like"/>
    <property type="match status" value="1"/>
</dbReference>
<evidence type="ECO:0000313" key="2">
    <source>
        <dbReference type="EMBL" id="GAA4449544.1"/>
    </source>
</evidence>
<name>A0ABP8MEX6_9BACT</name>
<dbReference type="Proteomes" id="UP001501410">
    <property type="component" value="Unassembled WGS sequence"/>
</dbReference>
<dbReference type="Gene3D" id="3.40.30.10">
    <property type="entry name" value="Glutaredoxin"/>
    <property type="match status" value="1"/>
</dbReference>
<proteinExistence type="predicted"/>
<keyword evidence="3" id="KW-1185">Reference proteome</keyword>
<sequence length="175" mass="19381">MYSVLVRRLVRMLTVLVIACAIGFAAPAQTNAPPYRIHSTLPAFSIRLIDGGYFNTVRIRKGSPSVLMLVSPDCHHCSALVRELKDSLAAISNVNFVLASPPMPFEEIQKFAVVNGIARQGQLKIGQDTAFFFGSFFHAGTVPFVVVYDRQKKWFSTLSAMNHISELLAELRKVP</sequence>
<gene>
    <name evidence="2" type="ORF">GCM10023092_03970</name>
</gene>
<evidence type="ECO:0000313" key="3">
    <source>
        <dbReference type="Proteomes" id="UP001501410"/>
    </source>
</evidence>
<reference evidence="3" key="1">
    <citation type="journal article" date="2019" name="Int. J. Syst. Evol. Microbiol.">
        <title>The Global Catalogue of Microorganisms (GCM) 10K type strain sequencing project: providing services to taxonomists for standard genome sequencing and annotation.</title>
        <authorList>
            <consortium name="The Broad Institute Genomics Platform"/>
            <consortium name="The Broad Institute Genome Sequencing Center for Infectious Disease"/>
            <person name="Wu L."/>
            <person name="Ma J."/>
        </authorList>
    </citation>
    <scope>NUCLEOTIDE SEQUENCE [LARGE SCALE GENOMIC DNA]</scope>
    <source>
        <strain evidence="3">JCM 31921</strain>
    </source>
</reference>
<feature type="signal peptide" evidence="1">
    <location>
        <begin position="1"/>
        <end position="28"/>
    </location>
</feature>
<keyword evidence="1" id="KW-0732">Signal</keyword>
<protein>
    <recommendedName>
        <fullName evidence="4">Thioredoxin domain-containing protein</fullName>
    </recommendedName>
</protein>
<evidence type="ECO:0000256" key="1">
    <source>
        <dbReference type="SAM" id="SignalP"/>
    </source>
</evidence>
<dbReference type="InterPro" id="IPR036249">
    <property type="entry name" value="Thioredoxin-like_sf"/>
</dbReference>
<dbReference type="RefSeq" id="WP_344822154.1">
    <property type="nucleotide sequence ID" value="NZ_BAABEZ010000002.1"/>
</dbReference>
<feature type="chain" id="PRO_5047441108" description="Thioredoxin domain-containing protein" evidence="1">
    <location>
        <begin position="29"/>
        <end position="175"/>
    </location>
</feature>
<dbReference type="EMBL" id="BAABEZ010000002">
    <property type="protein sequence ID" value="GAA4449544.1"/>
    <property type="molecule type" value="Genomic_DNA"/>
</dbReference>
<comment type="caution">
    <text evidence="2">The sequence shown here is derived from an EMBL/GenBank/DDBJ whole genome shotgun (WGS) entry which is preliminary data.</text>
</comment>
<organism evidence="2 3">
    <name type="scientific">Rurimicrobium arvi</name>
    <dbReference type="NCBI Taxonomy" id="2049916"/>
    <lineage>
        <taxon>Bacteria</taxon>
        <taxon>Pseudomonadati</taxon>
        <taxon>Bacteroidota</taxon>
        <taxon>Chitinophagia</taxon>
        <taxon>Chitinophagales</taxon>
        <taxon>Chitinophagaceae</taxon>
        <taxon>Rurimicrobium</taxon>
    </lineage>
</organism>
<evidence type="ECO:0008006" key="4">
    <source>
        <dbReference type="Google" id="ProtNLM"/>
    </source>
</evidence>